<feature type="binding site" evidence="2">
    <location>
        <begin position="32"/>
        <end position="39"/>
    </location>
    <ligand>
        <name>GTP</name>
        <dbReference type="ChEBI" id="CHEBI:37565"/>
        <label>1</label>
    </ligand>
</feature>
<keyword evidence="4" id="KW-0813">Transport</keyword>
<name>A0A371J286_9FIRM</name>
<dbReference type="InterPro" id="IPR011642">
    <property type="entry name" value="Gate_dom"/>
</dbReference>
<comment type="caution">
    <text evidence="4">Lacks conserved residue(s) required for the propagation of feature annotation.</text>
</comment>
<evidence type="ECO:0000256" key="4">
    <source>
        <dbReference type="RuleBase" id="RU362098"/>
    </source>
</evidence>
<evidence type="ECO:0000256" key="3">
    <source>
        <dbReference type="PIRSR" id="PIRSR603373-2"/>
    </source>
</evidence>
<keyword evidence="4" id="KW-0410">Iron transport</keyword>
<comment type="subcellular location">
    <subcellularLocation>
        <location evidence="4">Cell membrane</location>
        <topology evidence="4">Multi-pass membrane protein</topology>
    </subcellularLocation>
</comment>
<dbReference type="GO" id="GO:0046872">
    <property type="term" value="F:metal ion binding"/>
    <property type="evidence" value="ECO:0007669"/>
    <property type="project" value="UniProtKB-KW"/>
</dbReference>
<comment type="similarity">
    <text evidence="4">Belongs to the TRAFAC class TrmE-Era-EngA-EngB-Septin-like GTPase superfamily. FeoB GTPase (TC 9.A.8) family.</text>
</comment>
<evidence type="ECO:0000313" key="7">
    <source>
        <dbReference type="Proteomes" id="UP000215694"/>
    </source>
</evidence>
<comment type="function">
    <text evidence="4">Probable transporter of a GTP-driven Fe(2+) uptake system.</text>
</comment>
<feature type="binding site" evidence="3">
    <location>
        <position position="43"/>
    </location>
    <ligand>
        <name>Mg(2+)</name>
        <dbReference type="ChEBI" id="CHEBI:18420"/>
        <label>2</label>
    </ligand>
</feature>
<dbReference type="RefSeq" id="WP_116041483.1">
    <property type="nucleotide sequence ID" value="NZ_NOJY02000020.1"/>
</dbReference>
<evidence type="ECO:0000259" key="5">
    <source>
        <dbReference type="PROSITE" id="PS51711"/>
    </source>
</evidence>
<keyword evidence="4" id="KW-0406">Ion transport</keyword>
<dbReference type="Pfam" id="PF07670">
    <property type="entry name" value="Gate"/>
    <property type="match status" value="1"/>
</dbReference>
<reference evidence="6 7" key="1">
    <citation type="journal article" date="2017" name="Genome Announc.">
        <title>Draft Genome Sequence of Romboutsia weinsteinii sp. nov. Strain CCRI-19649(T) Isolated from Surface Water.</title>
        <authorList>
            <person name="Maheux A.F."/>
            <person name="Boudreau D.K."/>
            <person name="Berube E."/>
            <person name="Boissinot M."/>
            <person name="Cantin P."/>
            <person name="Raymond F."/>
            <person name="Corbeil J."/>
            <person name="Omar R.F."/>
            <person name="Bergeron M.G."/>
        </authorList>
    </citation>
    <scope>NUCLEOTIDE SEQUENCE [LARGE SCALE GENOMIC DNA]</scope>
    <source>
        <strain evidence="6 7">CCRI-19649</strain>
    </source>
</reference>
<proteinExistence type="inferred from homology"/>
<keyword evidence="4" id="KW-1133">Transmembrane helix</keyword>
<keyword evidence="4" id="KW-0812">Transmembrane</keyword>
<dbReference type="PROSITE" id="PS51711">
    <property type="entry name" value="G_FEOB"/>
    <property type="match status" value="1"/>
</dbReference>
<keyword evidence="2" id="KW-0547">Nucleotide-binding</keyword>
<dbReference type="PANTHER" id="PTHR43185:SF2">
    <property type="entry name" value="FERROUS IRON TRANSPORT PROTEIN B"/>
    <property type="match status" value="1"/>
</dbReference>
<feature type="binding site" evidence="2">
    <location>
        <begin position="138"/>
        <end position="141"/>
    </location>
    <ligand>
        <name>GTP</name>
        <dbReference type="ChEBI" id="CHEBI:37565"/>
        <label>1</label>
    </ligand>
</feature>
<dbReference type="NCBIfam" id="TIGR00437">
    <property type="entry name" value="feoB"/>
    <property type="match status" value="1"/>
</dbReference>
<keyword evidence="4" id="KW-0472">Membrane</keyword>
<feature type="domain" description="FeoB-type G" evidence="5">
    <location>
        <begin position="25"/>
        <end position="187"/>
    </location>
</feature>
<dbReference type="Pfam" id="PF17910">
    <property type="entry name" value="FeoB_Cyto"/>
    <property type="match status" value="1"/>
</dbReference>
<feature type="binding site" evidence="3">
    <location>
        <position position="47"/>
    </location>
    <ligand>
        <name>Mg(2+)</name>
        <dbReference type="ChEBI" id="CHEBI:18420"/>
        <label>2</label>
    </ligand>
</feature>
<dbReference type="EMBL" id="NOJY02000020">
    <property type="protein sequence ID" value="RDY26793.1"/>
    <property type="molecule type" value="Genomic_DNA"/>
</dbReference>
<dbReference type="Proteomes" id="UP000215694">
    <property type="component" value="Unassembled WGS sequence"/>
</dbReference>
<sequence length="525" mass="58469">MGLTHESTKIKSLKDIFDIDKRDNQFVIALAGNPNTGKSTVFNYLTGLKQHTGNWPGKTVATARGDFKYNNKDYSLIDLPGTYSLFALSQEEVVARDFICFGRPDAVVVVCDATCLERNLNLAFQVMELTDNIILCINLLDEAKKKGIEINKKIIEEELGIPVVLTAARSGLGMDELLSAIHNVSSNKYSFNNKPIRYDNKIESLVDSVKNDLKSLIPDISPRWLGLRLVDGDESILESMSNYITGDYKDKLLLIKDRVSINIDKKTIRDEFARINYNEAKILSDKASYNSNKKSLNRDDRIDKVLTSRFLGLPIMLLLLSMILWITIQGSNYPSSLLADFLFGFEPSMTSALISINCPTWLNEMLVLGLYRTLAWVVSVMLPPMAIFFPLFTLLEDFGYLPRVAFNLDHLFKKACAHGKQCLTMCMGFGCNAAGVIGCRIIDSPRERLIAIITNNFVPCNGRFPTLIAISTIFFSSVISNSFISSVSTALCITLLIILGVITTLLVSYILSKTLLKGVPSTLIE</sequence>
<comment type="caution">
    <text evidence="6">The sequence shown here is derived from an EMBL/GenBank/DDBJ whole genome shotgun (WGS) entry which is preliminary data.</text>
</comment>
<dbReference type="SUPFAM" id="SSF52540">
    <property type="entry name" value="P-loop containing nucleoside triphosphate hydrolases"/>
    <property type="match status" value="1"/>
</dbReference>
<keyword evidence="3" id="KW-0460">Magnesium</keyword>
<accession>A0A371J286</accession>
<feature type="transmembrane region" description="Helical" evidence="4">
    <location>
        <begin position="491"/>
        <end position="511"/>
    </location>
</feature>
<feature type="transmembrane region" description="Helical" evidence="4">
    <location>
        <begin position="374"/>
        <end position="395"/>
    </location>
</feature>
<dbReference type="GO" id="GO:0005525">
    <property type="term" value="F:GTP binding"/>
    <property type="evidence" value="ECO:0007669"/>
    <property type="project" value="UniProtKB-KW"/>
</dbReference>
<dbReference type="AlphaFoldDB" id="A0A371J286"/>
<dbReference type="Pfam" id="PF02421">
    <property type="entry name" value="FeoB_N"/>
    <property type="match status" value="1"/>
</dbReference>
<dbReference type="InterPro" id="IPR030389">
    <property type="entry name" value="G_FEOB_dom"/>
</dbReference>
<dbReference type="Gene3D" id="3.40.50.300">
    <property type="entry name" value="P-loop containing nucleotide triphosphate hydrolases"/>
    <property type="match status" value="1"/>
</dbReference>
<dbReference type="InterPro" id="IPR027417">
    <property type="entry name" value="P-loop_NTPase"/>
</dbReference>
<dbReference type="GO" id="GO:0015093">
    <property type="term" value="F:ferrous iron transmembrane transporter activity"/>
    <property type="evidence" value="ECO:0007669"/>
    <property type="project" value="UniProtKB-UniRule"/>
</dbReference>
<dbReference type="GO" id="GO:0005886">
    <property type="term" value="C:plasma membrane"/>
    <property type="evidence" value="ECO:0007669"/>
    <property type="project" value="UniProtKB-SubCell"/>
</dbReference>
<dbReference type="InterPro" id="IPR041069">
    <property type="entry name" value="FeoB_Cyto"/>
</dbReference>
<feature type="transmembrane region" description="Helical" evidence="4">
    <location>
        <begin position="310"/>
        <end position="329"/>
    </location>
</feature>
<dbReference type="CDD" id="cd01879">
    <property type="entry name" value="FeoB"/>
    <property type="match status" value="1"/>
</dbReference>
<keyword evidence="4" id="KW-0408">Iron</keyword>
<evidence type="ECO:0000313" key="6">
    <source>
        <dbReference type="EMBL" id="RDY26793.1"/>
    </source>
</evidence>
<feature type="transmembrane region" description="Helical" evidence="4">
    <location>
        <begin position="464"/>
        <end position="484"/>
    </location>
</feature>
<evidence type="ECO:0000256" key="2">
    <source>
        <dbReference type="PIRSR" id="PIRSR603373-1"/>
    </source>
</evidence>
<organism evidence="6 7">
    <name type="scientific">Romboutsia weinsteinii</name>
    <dbReference type="NCBI Taxonomy" id="2020949"/>
    <lineage>
        <taxon>Bacteria</taxon>
        <taxon>Bacillati</taxon>
        <taxon>Bacillota</taxon>
        <taxon>Clostridia</taxon>
        <taxon>Peptostreptococcales</taxon>
        <taxon>Peptostreptococcaceae</taxon>
        <taxon>Romboutsia</taxon>
    </lineage>
</organism>
<dbReference type="PANTHER" id="PTHR43185">
    <property type="entry name" value="FERROUS IRON TRANSPORT PROTEIN B"/>
    <property type="match status" value="1"/>
</dbReference>
<dbReference type="OrthoDB" id="9809127at2"/>
<keyword evidence="3" id="KW-0479">Metal-binding</keyword>
<dbReference type="InterPro" id="IPR003373">
    <property type="entry name" value="Fe2_transport_prot-B"/>
</dbReference>
<gene>
    <name evidence="6" type="primary">feoB</name>
    <name evidence="6" type="ORF">CHL78_012035</name>
</gene>
<protein>
    <recommendedName>
        <fullName evidence="1 4">Ferrous iron transport protein B</fullName>
    </recommendedName>
</protein>
<dbReference type="InterPro" id="IPR050860">
    <property type="entry name" value="FeoB_GTPase"/>
</dbReference>
<keyword evidence="2 4" id="KW-0342">GTP-binding</keyword>
<feature type="binding site" evidence="2">
    <location>
        <begin position="78"/>
        <end position="81"/>
    </location>
    <ligand>
        <name>GTP</name>
        <dbReference type="ChEBI" id="CHEBI:37565"/>
        <label>1</label>
    </ligand>
</feature>
<evidence type="ECO:0000256" key="1">
    <source>
        <dbReference type="NCBIfam" id="TIGR00437"/>
    </source>
</evidence>
<feature type="binding site" evidence="3">
    <location>
        <position position="46"/>
    </location>
    <ligand>
        <name>Mg(2+)</name>
        <dbReference type="ChEBI" id="CHEBI:18420"/>
        <label>2</label>
    </ligand>
</feature>
<keyword evidence="7" id="KW-1185">Reference proteome</keyword>